<dbReference type="InterPro" id="IPR048198">
    <property type="entry name" value="YtrI"/>
</dbReference>
<feature type="transmembrane region" description="Helical" evidence="2">
    <location>
        <begin position="12"/>
        <end position="33"/>
    </location>
</feature>
<dbReference type="InterPro" id="IPR058620">
    <property type="entry name" value="YtrI_C"/>
</dbReference>
<proteinExistence type="predicted"/>
<sequence length="167" mass="19405">MYIPPQVRSTEWRRFFAGMVFGIIFGYVLFVFINGQLQEQLLEENIELSTDLKDTEAKYEKLLNAEEEEEEERTKGLTVQEIVVEFQNAKELEVDKLTQHQLSSMVKEQLTSLTGEKIEDAAKQRELIVSAIENKRFKVDDFIYLLTVEQLVIANELIVDISISIDR</sequence>
<dbReference type="RefSeq" id="WP_283075497.1">
    <property type="nucleotide sequence ID" value="NZ_CP121671.1"/>
</dbReference>
<accession>A0ABY8ITU8</accession>
<evidence type="ECO:0000259" key="3">
    <source>
        <dbReference type="Pfam" id="PF26347"/>
    </source>
</evidence>
<keyword evidence="1" id="KW-0175">Coiled coil</keyword>
<dbReference type="Proteomes" id="UP001221597">
    <property type="component" value="Chromosome"/>
</dbReference>
<evidence type="ECO:0000256" key="1">
    <source>
        <dbReference type="SAM" id="Coils"/>
    </source>
</evidence>
<evidence type="ECO:0000313" key="4">
    <source>
        <dbReference type="EMBL" id="WFT73488.1"/>
    </source>
</evidence>
<dbReference type="Pfam" id="PF26347">
    <property type="entry name" value="YtrI_sporulation"/>
    <property type="match status" value="1"/>
</dbReference>
<reference evidence="4 5" key="1">
    <citation type="submission" date="2023-04" db="EMBL/GenBank/DDBJ databases">
        <title>Genome sequence of Halobacillus naozhouensis KACC 21980.</title>
        <authorList>
            <person name="Kim S."/>
            <person name="Heo J."/>
            <person name="Kwon S.-W."/>
        </authorList>
    </citation>
    <scope>NUCLEOTIDE SEQUENCE [LARGE SCALE GENOMIC DNA]</scope>
    <source>
        <strain evidence="4 5">KCTC 13234</strain>
    </source>
</reference>
<feature type="coiled-coil region" evidence="1">
    <location>
        <begin position="38"/>
        <end position="72"/>
    </location>
</feature>
<gene>
    <name evidence="4" type="ORF">P9989_13955</name>
</gene>
<keyword evidence="2" id="KW-1133">Transmembrane helix</keyword>
<keyword evidence="2" id="KW-0812">Transmembrane</keyword>
<dbReference type="NCBIfam" id="NF041479">
    <property type="entry name" value="spor_membprot_YtrI"/>
    <property type="match status" value="1"/>
</dbReference>
<dbReference type="EMBL" id="CP121671">
    <property type="protein sequence ID" value="WFT73488.1"/>
    <property type="molecule type" value="Genomic_DNA"/>
</dbReference>
<keyword evidence="5" id="KW-1185">Reference proteome</keyword>
<evidence type="ECO:0000313" key="5">
    <source>
        <dbReference type="Proteomes" id="UP001221597"/>
    </source>
</evidence>
<organism evidence="4 5">
    <name type="scientific">Halobacillus naozhouensis</name>
    <dbReference type="NCBI Taxonomy" id="554880"/>
    <lineage>
        <taxon>Bacteria</taxon>
        <taxon>Bacillati</taxon>
        <taxon>Bacillota</taxon>
        <taxon>Bacilli</taxon>
        <taxon>Bacillales</taxon>
        <taxon>Bacillaceae</taxon>
        <taxon>Halobacillus</taxon>
    </lineage>
</organism>
<feature type="domain" description="Sporulation membrane protein YtrI C-terminal" evidence="3">
    <location>
        <begin position="80"/>
        <end position="163"/>
    </location>
</feature>
<protein>
    <recommendedName>
        <fullName evidence="3">Sporulation membrane protein YtrI C-terminal domain-containing protein</fullName>
    </recommendedName>
</protein>
<evidence type="ECO:0000256" key="2">
    <source>
        <dbReference type="SAM" id="Phobius"/>
    </source>
</evidence>
<keyword evidence="2" id="KW-0472">Membrane</keyword>
<name>A0ABY8ITU8_9BACI</name>